<dbReference type="EMBL" id="JBBMFT010000001">
    <property type="protein sequence ID" value="MEQ2454925.1"/>
    <property type="molecule type" value="Genomic_DNA"/>
</dbReference>
<dbReference type="Pfam" id="PF00239">
    <property type="entry name" value="Resolvase"/>
    <property type="match status" value="1"/>
</dbReference>
<feature type="coiled-coil region" evidence="1">
    <location>
        <begin position="378"/>
        <end position="447"/>
    </location>
</feature>
<dbReference type="Proteomes" id="UP001440599">
    <property type="component" value="Unassembled WGS sequence"/>
</dbReference>
<dbReference type="Gene3D" id="3.90.1750.20">
    <property type="entry name" value="Putative Large Serine Recombinase, Chain B, Domain 2"/>
    <property type="match status" value="1"/>
</dbReference>
<dbReference type="PANTHER" id="PTHR30461">
    <property type="entry name" value="DNA-INVERTASE FROM LAMBDOID PROPHAGE"/>
    <property type="match status" value="1"/>
</dbReference>
<gene>
    <name evidence="4" type="ORF">WMO45_00165</name>
</gene>
<dbReference type="RefSeq" id="WP_349138600.1">
    <property type="nucleotide sequence ID" value="NZ_JBBMFT010000001.1"/>
</dbReference>
<protein>
    <submittedName>
        <fullName evidence="4">Recombinase family protein</fullName>
    </submittedName>
</protein>
<evidence type="ECO:0000259" key="3">
    <source>
        <dbReference type="PROSITE" id="PS51737"/>
    </source>
</evidence>
<keyword evidence="1" id="KW-0175">Coiled coil</keyword>
<dbReference type="PANTHER" id="PTHR30461:SF23">
    <property type="entry name" value="DNA RECOMBINASE-RELATED"/>
    <property type="match status" value="1"/>
</dbReference>
<organism evidence="4 5">
    <name type="scientific">Flavonifractor hominis</name>
    <dbReference type="NCBI Taxonomy" id="3133178"/>
    <lineage>
        <taxon>Bacteria</taxon>
        <taxon>Bacillati</taxon>
        <taxon>Bacillota</taxon>
        <taxon>Clostridia</taxon>
        <taxon>Eubacteriales</taxon>
        <taxon>Oscillospiraceae</taxon>
        <taxon>Flavonifractor</taxon>
    </lineage>
</organism>
<accession>A0ABV1EK14</accession>
<dbReference type="InterPro" id="IPR050639">
    <property type="entry name" value="SSR_resolvase"/>
</dbReference>
<dbReference type="InterPro" id="IPR006119">
    <property type="entry name" value="Resolv_N"/>
</dbReference>
<dbReference type="SMART" id="SM00857">
    <property type="entry name" value="Resolvase"/>
    <property type="match status" value="1"/>
</dbReference>
<dbReference type="SUPFAM" id="SSF53041">
    <property type="entry name" value="Resolvase-like"/>
    <property type="match status" value="1"/>
</dbReference>
<dbReference type="Pfam" id="PF07508">
    <property type="entry name" value="Recombinase"/>
    <property type="match status" value="1"/>
</dbReference>
<sequence length="504" mass="57538">MATSNNNLTGLDAAAYLRKSRMEEGMDTEEVLAKHRKALAAYAAAHDIHIIETYYEVVSGESLYARPEMLRLLEDVEDGRYDAVLVMDLDRLSRGRMKDQGIILDAFRDSGTLIVTPEKTYDLSDDLDDEMAEFKTFMSRREYKIINKRLRRGLKQTIQDGCYVANAPYGYRKVTVDRKPTLEIYEPEAKFVRMMYDLYLQGYGCVSIARYVNSLGAKPHRSAEFTRNSVAHILRNPTFAGKIVWDQKTHIRKGSKGNPKHITIYNPRDQWTIVDGMHPAIVSQETYDQVQAVLAGRYIPSRNDGTVRSSLAGLVRCSNCGQHMQRMTMKGTPYLLCTRPGCCASTKFELVEGRVLSYLEETLARMELEQQTGTGRDTAVLDNTLEAIQKELAAAQRQKNRLYELLELEEYDLPTFRERMAAVKEKISALERRQRETERTIEQARLADPASLVRKIRAVLDAYDAGDAAGRNAMLKSVLDTVWYEKKKKTKPTDFQLTFDLKPF</sequence>
<dbReference type="InterPro" id="IPR011109">
    <property type="entry name" value="DNA_bind_recombinase_dom"/>
</dbReference>
<name>A0ABV1EK14_9FIRM</name>
<evidence type="ECO:0000313" key="4">
    <source>
        <dbReference type="EMBL" id="MEQ2454925.1"/>
    </source>
</evidence>
<comment type="caution">
    <text evidence="4">The sequence shown here is derived from an EMBL/GenBank/DDBJ whole genome shotgun (WGS) entry which is preliminary data.</text>
</comment>
<proteinExistence type="predicted"/>
<dbReference type="InterPro" id="IPR038109">
    <property type="entry name" value="DNA_bind_recomb_sf"/>
</dbReference>
<dbReference type="CDD" id="cd00338">
    <property type="entry name" value="Ser_Recombinase"/>
    <property type="match status" value="1"/>
</dbReference>
<evidence type="ECO:0000259" key="2">
    <source>
        <dbReference type="PROSITE" id="PS51736"/>
    </source>
</evidence>
<feature type="domain" description="Resolvase/invertase-type recombinase catalytic" evidence="2">
    <location>
        <begin position="12"/>
        <end position="161"/>
    </location>
</feature>
<evidence type="ECO:0000313" key="5">
    <source>
        <dbReference type="Proteomes" id="UP001440599"/>
    </source>
</evidence>
<dbReference type="Gene3D" id="3.40.50.1390">
    <property type="entry name" value="Resolvase, N-terminal catalytic domain"/>
    <property type="match status" value="1"/>
</dbReference>
<dbReference type="InterPro" id="IPR036162">
    <property type="entry name" value="Resolvase-like_N_sf"/>
</dbReference>
<feature type="domain" description="Recombinase" evidence="3">
    <location>
        <begin position="168"/>
        <end position="300"/>
    </location>
</feature>
<keyword evidence="5" id="KW-1185">Reference proteome</keyword>
<reference evidence="4 5" key="1">
    <citation type="submission" date="2024-03" db="EMBL/GenBank/DDBJ databases">
        <title>Human intestinal bacterial collection.</title>
        <authorList>
            <person name="Pauvert C."/>
            <person name="Hitch T.C.A."/>
            <person name="Clavel T."/>
        </authorList>
    </citation>
    <scope>NUCLEOTIDE SEQUENCE [LARGE SCALE GENOMIC DNA]</scope>
    <source>
        <strain evidence="4 5">CLA-AP-H34</strain>
    </source>
</reference>
<dbReference type="PROSITE" id="PS51737">
    <property type="entry name" value="RECOMBINASE_DNA_BIND"/>
    <property type="match status" value="1"/>
</dbReference>
<dbReference type="PROSITE" id="PS51736">
    <property type="entry name" value="RECOMBINASES_3"/>
    <property type="match status" value="1"/>
</dbReference>
<evidence type="ECO:0000256" key="1">
    <source>
        <dbReference type="SAM" id="Coils"/>
    </source>
</evidence>